<feature type="region of interest" description="Disordered" evidence="1">
    <location>
        <begin position="1"/>
        <end position="74"/>
    </location>
</feature>
<feature type="compositionally biased region" description="Acidic residues" evidence="1">
    <location>
        <begin position="1"/>
        <end position="12"/>
    </location>
</feature>
<reference evidence="2 3" key="1">
    <citation type="submission" date="2023-07" db="EMBL/GenBank/DDBJ databases">
        <title>Comparative genomics of wheat-associated soil bacteria to identify genetic determinants of phenazine resistance.</title>
        <authorList>
            <person name="Mouncey N."/>
        </authorList>
    </citation>
    <scope>NUCLEOTIDE SEQUENCE [LARGE SCALE GENOMIC DNA]</scope>
    <source>
        <strain evidence="2 3">W2I16</strain>
    </source>
</reference>
<feature type="region of interest" description="Disordered" evidence="1">
    <location>
        <begin position="103"/>
        <end position="140"/>
    </location>
</feature>
<proteinExistence type="predicted"/>
<protein>
    <submittedName>
        <fullName evidence="2">Uncharacterized protein</fullName>
    </submittedName>
</protein>
<evidence type="ECO:0000313" key="3">
    <source>
        <dbReference type="Proteomes" id="UP001223072"/>
    </source>
</evidence>
<sequence>MDEPGDTADQDDPAPGLLQGVDRRPDQQRWPEHVGQHHLGPARRVAVGDRIVGGEPGVRDDHVQPPELPQRGRDGGAYVVVLGRVPLNRQQALGAAEFHGESAQPLLAPAGDDDPMAGIEQLPRDGGADTAAAPGDECDG</sequence>
<dbReference type="EMBL" id="JAUSZS010000008">
    <property type="protein sequence ID" value="MDQ0936952.1"/>
    <property type="molecule type" value="Genomic_DNA"/>
</dbReference>
<evidence type="ECO:0000256" key="1">
    <source>
        <dbReference type="SAM" id="MobiDB-lite"/>
    </source>
</evidence>
<accession>A0ABU0RY97</accession>
<feature type="compositionally biased region" description="Basic and acidic residues" evidence="1">
    <location>
        <begin position="21"/>
        <end position="35"/>
    </location>
</feature>
<evidence type="ECO:0000313" key="2">
    <source>
        <dbReference type="EMBL" id="MDQ0936952.1"/>
    </source>
</evidence>
<dbReference type="Proteomes" id="UP001223072">
    <property type="component" value="Unassembled WGS sequence"/>
</dbReference>
<feature type="compositionally biased region" description="Low complexity" evidence="1">
    <location>
        <begin position="128"/>
        <end position="140"/>
    </location>
</feature>
<gene>
    <name evidence="2" type="ORF">QFZ49_006927</name>
</gene>
<feature type="compositionally biased region" description="Basic and acidic residues" evidence="1">
    <location>
        <begin position="57"/>
        <end position="74"/>
    </location>
</feature>
<organism evidence="2 3">
    <name type="scientific">Streptomyces turgidiscabies</name>
    <dbReference type="NCBI Taxonomy" id="85558"/>
    <lineage>
        <taxon>Bacteria</taxon>
        <taxon>Bacillati</taxon>
        <taxon>Actinomycetota</taxon>
        <taxon>Actinomycetes</taxon>
        <taxon>Kitasatosporales</taxon>
        <taxon>Streptomycetaceae</taxon>
        <taxon>Streptomyces</taxon>
    </lineage>
</organism>
<comment type="caution">
    <text evidence="2">The sequence shown here is derived from an EMBL/GenBank/DDBJ whole genome shotgun (WGS) entry which is preliminary data.</text>
</comment>
<name>A0ABU0RY97_9ACTN</name>
<keyword evidence="3" id="KW-1185">Reference proteome</keyword>